<dbReference type="Gene3D" id="2.170.270.10">
    <property type="entry name" value="SET domain"/>
    <property type="match status" value="1"/>
</dbReference>
<name>A0A8S3STR7_MYTED</name>
<dbReference type="GO" id="GO:0043516">
    <property type="term" value="P:regulation of DNA damage response, signal transduction by p53 class mediator"/>
    <property type="evidence" value="ECO:0007669"/>
    <property type="project" value="TreeGrafter"/>
</dbReference>
<dbReference type="GO" id="GO:0005700">
    <property type="term" value="C:polytene chromosome"/>
    <property type="evidence" value="ECO:0007669"/>
    <property type="project" value="TreeGrafter"/>
</dbReference>
<dbReference type="EMBL" id="CAJPWZ010001769">
    <property type="protein sequence ID" value="CAG2222943.1"/>
    <property type="molecule type" value="Genomic_DNA"/>
</dbReference>
<feature type="domain" description="SET" evidence="1">
    <location>
        <begin position="297"/>
        <end position="433"/>
    </location>
</feature>
<dbReference type="AlphaFoldDB" id="A0A8S3STR7"/>
<dbReference type="OrthoDB" id="6159504at2759"/>
<sequence length="449" mass="50698">MLTKYLKIRAKVLASNGKTGKVRYVLVCSNGGRLRGPSEMLARFYKKNGMTTLYTSRQARQTFETWSQYLSPAEREDVSEFLAHSTDVAQRRYINADPKKAANIANRFDHMVTNSRQRGARMPARQPPAVATLQPTVSLTRLEPGTRVSSGFTTPVKGFAASSPPDQEMLTPSPQKRASVFAALVTEFDPVDENTKCPPPLAVAAGFKVTKDRARQMCDSLRHFKCRIILEKAAVQLLESVARRQRVQLMDLQVDDVNSLIPQDQKKFNALSTKNLQRPEFARQLRMYYNMLQSRSSPVVTTQDETSIVSLIEGRGVVVGERWIRSGSVVCDYHGNLVTRAEGRRRMYEYQVEEDGNYMFEFKYAEQFMCIDAATVPCECHPGLPTTFGRLINHSAKAPNLKTHKMVIDKKVAVLFVAVRDLQPNEELKFDCGVRRNEDGDRLSFLVNS</sequence>
<dbReference type="Pfam" id="PF00856">
    <property type="entry name" value="SET"/>
    <property type="match status" value="1"/>
</dbReference>
<dbReference type="GO" id="GO:0005634">
    <property type="term" value="C:nucleus"/>
    <property type="evidence" value="ECO:0007669"/>
    <property type="project" value="TreeGrafter"/>
</dbReference>
<dbReference type="GO" id="GO:0140944">
    <property type="term" value="F:histone H4K20 monomethyltransferase activity"/>
    <property type="evidence" value="ECO:0007669"/>
    <property type="project" value="UniProtKB-EC"/>
</dbReference>
<evidence type="ECO:0000313" key="2">
    <source>
        <dbReference type="EMBL" id="CAG2222943.1"/>
    </source>
</evidence>
<gene>
    <name evidence="2" type="ORF">MEDL_36225</name>
</gene>
<dbReference type="InterPro" id="IPR001214">
    <property type="entry name" value="SET_dom"/>
</dbReference>
<dbReference type="InterPro" id="IPR051760">
    <property type="entry name" value="KMT5A"/>
</dbReference>
<keyword evidence="2" id="KW-0489">Methyltransferase</keyword>
<evidence type="ECO:0000313" key="3">
    <source>
        <dbReference type="Proteomes" id="UP000683360"/>
    </source>
</evidence>
<keyword evidence="3" id="KW-1185">Reference proteome</keyword>
<accession>A0A8S3STR7</accession>
<dbReference type="GO" id="GO:0006357">
    <property type="term" value="P:regulation of transcription by RNA polymerase II"/>
    <property type="evidence" value="ECO:0007669"/>
    <property type="project" value="TreeGrafter"/>
</dbReference>
<dbReference type="GO" id="GO:0032259">
    <property type="term" value="P:methylation"/>
    <property type="evidence" value="ECO:0007669"/>
    <property type="project" value="UniProtKB-KW"/>
</dbReference>
<evidence type="ECO:0000259" key="1">
    <source>
        <dbReference type="PROSITE" id="PS50280"/>
    </source>
</evidence>
<proteinExistence type="predicted"/>
<dbReference type="PROSITE" id="PS50280">
    <property type="entry name" value="SET"/>
    <property type="match status" value="1"/>
</dbReference>
<dbReference type="PANTHER" id="PTHR46167">
    <property type="entry name" value="N-LYSINE METHYLTRANSFERASE KMT5A"/>
    <property type="match status" value="1"/>
</dbReference>
<dbReference type="Proteomes" id="UP000683360">
    <property type="component" value="Unassembled WGS sequence"/>
</dbReference>
<dbReference type="PANTHER" id="PTHR46167:SF1">
    <property type="entry name" value="N-LYSINE METHYLTRANSFERASE KMT5A"/>
    <property type="match status" value="1"/>
</dbReference>
<organism evidence="2 3">
    <name type="scientific">Mytilus edulis</name>
    <name type="common">Blue mussel</name>
    <dbReference type="NCBI Taxonomy" id="6550"/>
    <lineage>
        <taxon>Eukaryota</taxon>
        <taxon>Metazoa</taxon>
        <taxon>Spiralia</taxon>
        <taxon>Lophotrochozoa</taxon>
        <taxon>Mollusca</taxon>
        <taxon>Bivalvia</taxon>
        <taxon>Autobranchia</taxon>
        <taxon>Pteriomorphia</taxon>
        <taxon>Mytilida</taxon>
        <taxon>Mytiloidea</taxon>
        <taxon>Mytilidae</taxon>
        <taxon>Mytilinae</taxon>
        <taxon>Mytilus</taxon>
    </lineage>
</organism>
<comment type="caution">
    <text evidence="2">The sequence shown here is derived from an EMBL/GenBank/DDBJ whole genome shotgun (WGS) entry which is preliminary data.</text>
</comment>
<dbReference type="InterPro" id="IPR046341">
    <property type="entry name" value="SET_dom_sf"/>
</dbReference>
<reference evidence="2" key="1">
    <citation type="submission" date="2021-03" db="EMBL/GenBank/DDBJ databases">
        <authorList>
            <person name="Bekaert M."/>
        </authorList>
    </citation>
    <scope>NUCLEOTIDE SEQUENCE</scope>
</reference>
<keyword evidence="2" id="KW-0808">Transferase</keyword>
<dbReference type="EC" id="2.1.1.361" evidence="2"/>
<dbReference type="SUPFAM" id="SSF82199">
    <property type="entry name" value="SET domain"/>
    <property type="match status" value="1"/>
</dbReference>
<protein>
    <submittedName>
        <fullName evidence="2">SETD8</fullName>
        <ecNumber evidence="2">2.1.1.361</ecNumber>
    </submittedName>
</protein>